<keyword evidence="6" id="KW-0735">Signal-anchor</keyword>
<keyword evidence="12" id="KW-1185">Reference proteome</keyword>
<dbReference type="GO" id="GO:0046354">
    <property type="term" value="P:mannan biosynthetic process"/>
    <property type="evidence" value="ECO:0007669"/>
    <property type="project" value="TreeGrafter"/>
</dbReference>
<evidence type="ECO:0000256" key="2">
    <source>
        <dbReference type="ARBA" id="ARBA00004606"/>
    </source>
</evidence>
<evidence type="ECO:0000256" key="4">
    <source>
        <dbReference type="ARBA" id="ARBA00022679"/>
    </source>
</evidence>
<comment type="subcellular location">
    <subcellularLocation>
        <location evidence="10">Endomembrane system</location>
        <topology evidence="10">Single-pass membrane protein</topology>
    </subcellularLocation>
    <subcellularLocation>
        <location evidence="1">Golgi apparatus membrane</location>
    </subcellularLocation>
    <subcellularLocation>
        <location evidence="2">Membrane</location>
        <topology evidence="2">Single-pass type II membrane protein</topology>
    </subcellularLocation>
</comment>
<dbReference type="AlphaFoldDB" id="A0A699YLH4"/>
<keyword evidence="5" id="KW-0812">Transmembrane</keyword>
<comment type="similarity">
    <text evidence="3">Belongs to the MNN1/MNT family.</text>
</comment>
<keyword evidence="7" id="KW-1133">Transmembrane helix</keyword>
<dbReference type="GO" id="GO:0000139">
    <property type="term" value="C:Golgi membrane"/>
    <property type="evidence" value="ECO:0007669"/>
    <property type="project" value="UniProtKB-SubCell"/>
</dbReference>
<proteinExistence type="inferred from homology"/>
<name>A0A699YLH4_HAELA</name>
<dbReference type="Pfam" id="PF11051">
    <property type="entry name" value="Mannosyl_trans3"/>
    <property type="match status" value="2"/>
</dbReference>
<comment type="caution">
    <text evidence="11">The sequence shown here is derived from an EMBL/GenBank/DDBJ whole genome shotgun (WGS) entry which is preliminary data.</text>
</comment>
<organism evidence="11 12">
    <name type="scientific">Haematococcus lacustris</name>
    <name type="common">Green alga</name>
    <name type="synonym">Haematococcus pluvialis</name>
    <dbReference type="NCBI Taxonomy" id="44745"/>
    <lineage>
        <taxon>Eukaryota</taxon>
        <taxon>Viridiplantae</taxon>
        <taxon>Chlorophyta</taxon>
        <taxon>core chlorophytes</taxon>
        <taxon>Chlorophyceae</taxon>
        <taxon>CS clade</taxon>
        <taxon>Chlamydomonadales</taxon>
        <taxon>Haematococcaceae</taxon>
        <taxon>Haematococcus</taxon>
    </lineage>
</organism>
<evidence type="ECO:0000256" key="6">
    <source>
        <dbReference type="ARBA" id="ARBA00022968"/>
    </source>
</evidence>
<evidence type="ECO:0000256" key="9">
    <source>
        <dbReference type="ARBA" id="ARBA00023136"/>
    </source>
</evidence>
<reference evidence="11 12" key="1">
    <citation type="submission" date="2020-02" db="EMBL/GenBank/DDBJ databases">
        <title>Draft genome sequence of Haematococcus lacustris strain NIES-144.</title>
        <authorList>
            <person name="Morimoto D."/>
            <person name="Nakagawa S."/>
            <person name="Yoshida T."/>
            <person name="Sawayama S."/>
        </authorList>
    </citation>
    <scope>NUCLEOTIDE SEQUENCE [LARGE SCALE GENOMIC DNA]</scope>
    <source>
        <strain evidence="11 12">NIES-144</strain>
    </source>
</reference>
<dbReference type="InterPro" id="IPR029044">
    <property type="entry name" value="Nucleotide-diphossugar_trans"/>
</dbReference>
<accession>A0A699YLH4</accession>
<evidence type="ECO:0000256" key="3">
    <source>
        <dbReference type="ARBA" id="ARBA00009105"/>
    </source>
</evidence>
<keyword evidence="4" id="KW-0808">Transferase</keyword>
<evidence type="ECO:0000256" key="1">
    <source>
        <dbReference type="ARBA" id="ARBA00004394"/>
    </source>
</evidence>
<evidence type="ECO:0000256" key="10">
    <source>
        <dbReference type="ARBA" id="ARBA00037847"/>
    </source>
</evidence>
<dbReference type="GO" id="GO:0000026">
    <property type="term" value="F:alpha-1,2-mannosyltransferase activity"/>
    <property type="evidence" value="ECO:0007669"/>
    <property type="project" value="TreeGrafter"/>
</dbReference>
<evidence type="ECO:0000256" key="7">
    <source>
        <dbReference type="ARBA" id="ARBA00022989"/>
    </source>
</evidence>
<keyword evidence="8" id="KW-0333">Golgi apparatus</keyword>
<dbReference type="PANTHER" id="PTHR31646:SF1">
    <property type="entry name" value="ALPHA-1,2-MANNOSYLTRANSFERASE MNN2"/>
    <property type="match status" value="1"/>
</dbReference>
<protein>
    <submittedName>
        <fullName evidence="11">Uncharacterized protein</fullName>
    </submittedName>
</protein>
<dbReference type="InterPro" id="IPR022751">
    <property type="entry name" value="Alpha_mannosyltransferase"/>
</dbReference>
<evidence type="ECO:0000256" key="5">
    <source>
        <dbReference type="ARBA" id="ARBA00022692"/>
    </source>
</evidence>
<dbReference type="Proteomes" id="UP000485058">
    <property type="component" value="Unassembled WGS sequence"/>
</dbReference>
<dbReference type="SUPFAM" id="SSF53448">
    <property type="entry name" value="Nucleotide-diphospho-sugar transferases"/>
    <property type="match status" value="1"/>
</dbReference>
<dbReference type="PANTHER" id="PTHR31646">
    <property type="entry name" value="ALPHA-1,2-MANNOSYLTRANSFERASE MNN2"/>
    <property type="match status" value="1"/>
</dbReference>
<sequence>MVGGASFMSWAAEVQMRDMQVRALWDVLAATVRHAAPSEDVAGQLLAVRTEGEDWVQEGRRLPLTLEQELSQRVQHFKASLPPYPSQLFQARGVVIIAGGLKYMVRALWDVLAAIVRHAAPSEDVAGQLLAVRTEGEDWVQEGRRLPLTLELELTQRVQHFKASLPPYPSQLFQAKGVVIIAGGLKYMVSAWISLHMLRRTGCLLPVEVWFPLSELPTPELEDQLLLMGAVVRTFDMRDLDQSGFTLKPSALLLSSFQPGYRATGSLLWQDFWEPSAAPQVYSILGIPGSRRPPNSHESGQMLVDKTRHWQGLLLCVYLNYYHEVYYELLTGFMGKGDKVSGSCEACPPLKR</sequence>
<evidence type="ECO:0000313" key="12">
    <source>
        <dbReference type="Proteomes" id="UP000485058"/>
    </source>
</evidence>
<evidence type="ECO:0000256" key="8">
    <source>
        <dbReference type="ARBA" id="ARBA00023034"/>
    </source>
</evidence>
<dbReference type="EMBL" id="BLLF01000293">
    <property type="protein sequence ID" value="GFH10175.1"/>
    <property type="molecule type" value="Genomic_DNA"/>
</dbReference>
<keyword evidence="9" id="KW-0472">Membrane</keyword>
<evidence type="ECO:0000313" key="11">
    <source>
        <dbReference type="EMBL" id="GFH10175.1"/>
    </source>
</evidence>
<gene>
    <name evidence="11" type="ORF">HaLaN_05442</name>
</gene>